<evidence type="ECO:0000256" key="5">
    <source>
        <dbReference type="ARBA" id="ARBA00022694"/>
    </source>
</evidence>
<keyword evidence="9" id="KW-1185">Reference proteome</keyword>
<keyword evidence="2" id="KW-0489">Methyltransferase</keyword>
<dbReference type="PANTHER" id="PTHR43453:SF1">
    <property type="entry name" value="TRNA_RRNA METHYLTRANSFERASE SPOU TYPE DOMAIN-CONTAINING PROTEIN"/>
    <property type="match status" value="1"/>
</dbReference>
<evidence type="ECO:0000256" key="3">
    <source>
        <dbReference type="ARBA" id="ARBA00022679"/>
    </source>
</evidence>
<keyword evidence="3" id="KW-0808">Transferase</keyword>
<protein>
    <recommendedName>
        <fullName evidence="7">tRNA/rRNA methyltransferase SpoU type domain-containing protein</fullName>
    </recommendedName>
</protein>
<accession>A0A7I8IHV6</accession>
<proteinExistence type="predicted"/>
<reference evidence="8 9" key="1">
    <citation type="submission" date="2019-12" db="EMBL/GenBank/DDBJ databases">
        <authorList>
            <person name="Scholz U."/>
            <person name="Mascher M."/>
            <person name="Fiebig A."/>
        </authorList>
    </citation>
    <scope>NUCLEOTIDE SEQUENCE</scope>
</reference>
<gene>
    <name evidence="8" type="ORF">SI7747_03003931</name>
</gene>
<dbReference type="AlphaFoldDB" id="A0A7I8IHV6"/>
<evidence type="ECO:0000259" key="7">
    <source>
        <dbReference type="Pfam" id="PF00588"/>
    </source>
</evidence>
<evidence type="ECO:0000256" key="2">
    <source>
        <dbReference type="ARBA" id="ARBA00022603"/>
    </source>
</evidence>
<dbReference type="Proteomes" id="UP001189122">
    <property type="component" value="Unassembled WGS sequence"/>
</dbReference>
<dbReference type="Gene3D" id="3.40.1280.10">
    <property type="match status" value="1"/>
</dbReference>
<dbReference type="InterPro" id="IPR001537">
    <property type="entry name" value="SpoU_MeTrfase"/>
</dbReference>
<dbReference type="InterPro" id="IPR033671">
    <property type="entry name" value="TrmH"/>
</dbReference>
<dbReference type="GO" id="GO:0002938">
    <property type="term" value="P:tRNA guanine ribose methylation"/>
    <property type="evidence" value="ECO:0007669"/>
    <property type="project" value="TreeGrafter"/>
</dbReference>
<feature type="domain" description="tRNA/rRNA methyltransferase SpoU type" evidence="7">
    <location>
        <begin position="160"/>
        <end position="297"/>
    </location>
</feature>
<keyword evidence="4" id="KW-0949">S-adenosyl-L-methionine</keyword>
<keyword evidence="6" id="KW-0694">RNA-binding</keyword>
<dbReference type="InterPro" id="IPR029026">
    <property type="entry name" value="tRNA_m1G_MTases_N"/>
</dbReference>
<dbReference type="SUPFAM" id="SSF75217">
    <property type="entry name" value="alpha/beta knot"/>
    <property type="match status" value="1"/>
</dbReference>
<keyword evidence="5" id="KW-0819">tRNA processing</keyword>
<dbReference type="GO" id="GO:0008173">
    <property type="term" value="F:RNA methyltransferase activity"/>
    <property type="evidence" value="ECO:0007669"/>
    <property type="project" value="InterPro"/>
</dbReference>
<dbReference type="CDD" id="cd18092">
    <property type="entry name" value="SpoU-like_TrmH"/>
    <property type="match status" value="1"/>
</dbReference>
<sequence length="346" mass="38077">MLTCRVLPLEGYSLLSAAAARRSVARIRCGWPLSSSQLPGSCAAPFPRLGYPGRGSLSSYSSSEAAAAADQLEEDLSQDTVEELLVKADKIKGLMKMERRSDVDGGGARRGSRWFPYLDAYRAGTGTVTSREVVEVVEPYIMDSRKERMKKVVGGRSYSICLVIEGLTDFGNVSAAFRSADALGIQSVHVISNVQSRRYRDNRHVSMGAEKWLDIEIWSSATECFKVLKSRGYRIATTHLGTGTASIYDVDWSSPMAIVIGNEQMQALEISDLHCSIPMNGMVDSFNVSVAAGILMHHAVCDKVSRLGYHGDLTSAEREILLAEFFLRHRDSTANIVEQYARHRRG</sequence>
<dbReference type="PANTHER" id="PTHR43453">
    <property type="entry name" value="RRNA METHYLASE-LIKE"/>
    <property type="match status" value="1"/>
</dbReference>
<dbReference type="GO" id="GO:0000049">
    <property type="term" value="F:tRNA binding"/>
    <property type="evidence" value="ECO:0007669"/>
    <property type="project" value="UniProtKB-KW"/>
</dbReference>
<organism evidence="8">
    <name type="scientific">Spirodela intermedia</name>
    <name type="common">Intermediate duckweed</name>
    <dbReference type="NCBI Taxonomy" id="51605"/>
    <lineage>
        <taxon>Eukaryota</taxon>
        <taxon>Viridiplantae</taxon>
        <taxon>Streptophyta</taxon>
        <taxon>Embryophyta</taxon>
        <taxon>Tracheophyta</taxon>
        <taxon>Spermatophyta</taxon>
        <taxon>Magnoliopsida</taxon>
        <taxon>Liliopsida</taxon>
        <taxon>Araceae</taxon>
        <taxon>Lemnoideae</taxon>
        <taxon>Spirodela</taxon>
    </lineage>
</organism>
<keyword evidence="1" id="KW-0820">tRNA-binding</keyword>
<name>A0A7I8IHV6_SPIIN</name>
<dbReference type="EMBL" id="LR743590">
    <property type="protein sequence ID" value="CAA2617769.1"/>
    <property type="molecule type" value="Genomic_DNA"/>
</dbReference>
<dbReference type="InterPro" id="IPR029028">
    <property type="entry name" value="Alpha/beta_knot_MTases"/>
</dbReference>
<evidence type="ECO:0000313" key="8">
    <source>
        <dbReference type="EMBL" id="CAA2617769.1"/>
    </source>
</evidence>
<evidence type="ECO:0000256" key="4">
    <source>
        <dbReference type="ARBA" id="ARBA00022691"/>
    </source>
</evidence>
<dbReference type="Pfam" id="PF00588">
    <property type="entry name" value="SpoU_methylase"/>
    <property type="match status" value="1"/>
</dbReference>
<evidence type="ECO:0000256" key="1">
    <source>
        <dbReference type="ARBA" id="ARBA00022555"/>
    </source>
</evidence>
<evidence type="ECO:0000313" key="9">
    <source>
        <dbReference type="Proteomes" id="UP001189122"/>
    </source>
</evidence>
<dbReference type="EMBL" id="CACRZD030000003">
    <property type="protein sequence ID" value="CAA6657463.1"/>
    <property type="molecule type" value="Genomic_DNA"/>
</dbReference>
<dbReference type="FunFam" id="3.40.1280.10:FF:000016">
    <property type="entry name" value="rRNA methylase-like protein"/>
    <property type="match status" value="1"/>
</dbReference>
<evidence type="ECO:0000256" key="6">
    <source>
        <dbReference type="ARBA" id="ARBA00022884"/>
    </source>
</evidence>